<organism evidence="9 10">
    <name type="scientific">Pichia kudriavzevii</name>
    <name type="common">Yeast</name>
    <name type="synonym">Issatchenkia orientalis</name>
    <dbReference type="NCBI Taxonomy" id="4909"/>
    <lineage>
        <taxon>Eukaryota</taxon>
        <taxon>Fungi</taxon>
        <taxon>Dikarya</taxon>
        <taxon>Ascomycota</taxon>
        <taxon>Saccharomycotina</taxon>
        <taxon>Pichiomycetes</taxon>
        <taxon>Pichiales</taxon>
        <taxon>Pichiaceae</taxon>
        <taxon>Pichia</taxon>
    </lineage>
</organism>
<dbReference type="Proteomes" id="UP000189274">
    <property type="component" value="Unassembled WGS sequence"/>
</dbReference>
<dbReference type="EMBL" id="CP028773">
    <property type="protein sequence ID" value="AWU74430.1"/>
    <property type="molecule type" value="Genomic_DNA"/>
</dbReference>
<dbReference type="SMART" id="SM00715">
    <property type="entry name" value="LA"/>
    <property type="match status" value="1"/>
</dbReference>
<reference evidence="8 11" key="3">
    <citation type="submission" date="2018-06" db="EMBL/GenBank/DDBJ databases">
        <title>Population genomics shows no distinction between pathogenic Candida krusei and environmental Pichia kudriavzevii: One species, four names.</title>
        <authorList>
            <person name="Douglass A.P."/>
            <person name="Offei B."/>
            <person name="Braun-Galleani S."/>
            <person name="Coughlan A.Y."/>
            <person name="Martos A."/>
            <person name="Ortiz-Merino R.A."/>
            <person name="Byrne K.P."/>
            <person name="Wolfe K.H."/>
        </authorList>
    </citation>
    <scope>NUCLEOTIDE SEQUENCE [LARGE SCALE GENOMIC DNA]</scope>
    <source>
        <strain evidence="8 11">CBS573</strain>
    </source>
</reference>
<sequence length="244" mass="28212">MSDDATASQILNQVEFYFSDSNLLNDRFLFTTQNANDGWVPIQTISQFERMKKYRPIETIVEALRKSQELLEVSENGEMVRRKIPLPKNYNEIQLNINKRSVFVEKLPTDATLDQLLEFFRTIAPVNQVRMKKGKDKKFNGSCIVEFRNAEDAEKLVAEQAESKTKYGETELEIISKSAFDESKAQKFGERRGNKGKNNRKGRSTEKESKDETKDETKEESKEESKKRDASPVRAEEPVRERAD</sequence>
<dbReference type="GO" id="GO:0006396">
    <property type="term" value="P:RNA processing"/>
    <property type="evidence" value="ECO:0007669"/>
    <property type="project" value="InterPro"/>
</dbReference>
<dbReference type="GO" id="GO:1990904">
    <property type="term" value="C:ribonucleoprotein complex"/>
    <property type="evidence" value="ECO:0007669"/>
    <property type="project" value="InterPro"/>
</dbReference>
<evidence type="ECO:0000256" key="2">
    <source>
        <dbReference type="ARBA" id="ARBA00022884"/>
    </source>
</evidence>
<accession>A0A1V2LMG6</accession>
<dbReference type="PRINTS" id="PR00302">
    <property type="entry name" value="LUPUSLA"/>
</dbReference>
<gene>
    <name evidence="9" type="ORF">BOH78_2526</name>
    <name evidence="8" type="ORF">C5L36_0A10160</name>
</gene>
<dbReference type="InterPro" id="IPR000504">
    <property type="entry name" value="RRM_dom"/>
</dbReference>
<feature type="domain" description="RRM" evidence="6">
    <location>
        <begin position="100"/>
        <end position="179"/>
    </location>
</feature>
<keyword evidence="11" id="KW-1185">Reference proteome</keyword>
<dbReference type="PROSITE" id="PS50961">
    <property type="entry name" value="HTH_LA"/>
    <property type="match status" value="1"/>
</dbReference>
<dbReference type="InterPro" id="IPR045180">
    <property type="entry name" value="La_dom_prot"/>
</dbReference>
<dbReference type="Gene3D" id="1.10.10.10">
    <property type="entry name" value="Winged helix-like DNA-binding domain superfamily/Winged helix DNA-binding domain"/>
    <property type="match status" value="1"/>
</dbReference>
<evidence type="ECO:0000256" key="4">
    <source>
        <dbReference type="PROSITE-ProRule" id="PRU00332"/>
    </source>
</evidence>
<protein>
    <submittedName>
        <fullName evidence="9">La protein</fullName>
    </submittedName>
</protein>
<evidence type="ECO:0000256" key="1">
    <source>
        <dbReference type="ARBA" id="ARBA00004123"/>
    </source>
</evidence>
<dbReference type="Pfam" id="PF00076">
    <property type="entry name" value="RRM_1"/>
    <property type="match status" value="1"/>
</dbReference>
<keyword evidence="2 4" id="KW-0694">RNA-binding</keyword>
<dbReference type="InterPro" id="IPR036390">
    <property type="entry name" value="WH_DNA-bd_sf"/>
</dbReference>
<dbReference type="AlphaFoldDB" id="A0A1V2LMG6"/>
<feature type="compositionally biased region" description="Basic and acidic residues" evidence="5">
    <location>
        <begin position="203"/>
        <end position="244"/>
    </location>
</feature>
<feature type="region of interest" description="Disordered" evidence="5">
    <location>
        <begin position="183"/>
        <end position="244"/>
    </location>
</feature>
<evidence type="ECO:0000313" key="9">
    <source>
        <dbReference type="EMBL" id="ONH74398.1"/>
    </source>
</evidence>
<dbReference type="InterPro" id="IPR006630">
    <property type="entry name" value="La_HTH"/>
</dbReference>
<dbReference type="InterPro" id="IPR036388">
    <property type="entry name" value="WH-like_DNA-bd_sf"/>
</dbReference>
<dbReference type="PANTHER" id="PTHR22792:SF140">
    <property type="entry name" value="ACHILLES, ISOFORM A"/>
    <property type="match status" value="1"/>
</dbReference>
<feature type="compositionally biased region" description="Basic and acidic residues" evidence="5">
    <location>
        <begin position="183"/>
        <end position="193"/>
    </location>
</feature>
<dbReference type="GO" id="GO:0003729">
    <property type="term" value="F:mRNA binding"/>
    <property type="evidence" value="ECO:0007669"/>
    <property type="project" value="TreeGrafter"/>
</dbReference>
<comment type="subcellular location">
    <subcellularLocation>
        <location evidence="1">Nucleus</location>
    </subcellularLocation>
</comment>
<dbReference type="InterPro" id="IPR012677">
    <property type="entry name" value="Nucleotide-bd_a/b_plait_sf"/>
</dbReference>
<name>A0A1V2LMG6_PICKU</name>
<evidence type="ECO:0000259" key="7">
    <source>
        <dbReference type="PROSITE" id="PS50961"/>
    </source>
</evidence>
<dbReference type="Proteomes" id="UP000249293">
    <property type="component" value="Chromosome 1"/>
</dbReference>
<evidence type="ECO:0000256" key="3">
    <source>
        <dbReference type="ARBA" id="ARBA00023242"/>
    </source>
</evidence>
<evidence type="ECO:0000256" key="5">
    <source>
        <dbReference type="SAM" id="MobiDB-lite"/>
    </source>
</evidence>
<dbReference type="SUPFAM" id="SSF54928">
    <property type="entry name" value="RNA-binding domain, RBD"/>
    <property type="match status" value="1"/>
</dbReference>
<dbReference type="InterPro" id="IPR035979">
    <property type="entry name" value="RBD_domain_sf"/>
</dbReference>
<dbReference type="SUPFAM" id="SSF46785">
    <property type="entry name" value="Winged helix' DNA-binding domain"/>
    <property type="match status" value="1"/>
</dbReference>
<feature type="domain" description="HTH La-type RNA-binding" evidence="7">
    <location>
        <begin position="1"/>
        <end position="90"/>
    </location>
</feature>
<evidence type="ECO:0000259" key="6">
    <source>
        <dbReference type="PROSITE" id="PS50102"/>
    </source>
</evidence>
<reference evidence="9" key="2">
    <citation type="submission" date="2017-01" db="EMBL/GenBank/DDBJ databases">
        <authorList>
            <person name="Mah S.A."/>
            <person name="Swanson W.J."/>
            <person name="Moy G.W."/>
            <person name="Vacquier V.D."/>
        </authorList>
    </citation>
    <scope>NUCLEOTIDE SEQUENCE [LARGE SCALE GENOMIC DNA]</scope>
    <source>
        <strain evidence="9">129</strain>
    </source>
</reference>
<dbReference type="OrthoDB" id="439993at2759"/>
<dbReference type="SMART" id="SM00360">
    <property type="entry name" value="RRM"/>
    <property type="match status" value="1"/>
</dbReference>
<keyword evidence="3" id="KW-0539">Nucleus</keyword>
<dbReference type="VEuPathDB" id="FungiDB:C5L36_0A10160"/>
<dbReference type="PANTHER" id="PTHR22792">
    <property type="entry name" value="LUPUS LA PROTEIN-RELATED"/>
    <property type="match status" value="1"/>
</dbReference>
<proteinExistence type="predicted"/>
<evidence type="ECO:0000313" key="11">
    <source>
        <dbReference type="Proteomes" id="UP000249293"/>
    </source>
</evidence>
<dbReference type="STRING" id="4909.A0A1V2LMG6"/>
<evidence type="ECO:0000313" key="10">
    <source>
        <dbReference type="Proteomes" id="UP000189274"/>
    </source>
</evidence>
<reference evidence="10" key="1">
    <citation type="journal article" date="2017" name="Genome Announc.">
        <title>Genome sequences of Cyberlindnera fabianii 65, Pichia kudriavzevii 129, and Saccharomyces cerevisiae 131 isolated from fermented masau fruits in Zimbabwe.</title>
        <authorList>
            <person name="van Rijswijck I.M.H."/>
            <person name="Derks M.F.L."/>
            <person name="Abee T."/>
            <person name="de Ridder D."/>
            <person name="Smid E.J."/>
        </authorList>
    </citation>
    <scope>NUCLEOTIDE SEQUENCE [LARGE SCALE GENOMIC DNA]</scope>
    <source>
        <strain evidence="10">129</strain>
    </source>
</reference>
<dbReference type="InterPro" id="IPR002344">
    <property type="entry name" value="Lupus_La"/>
</dbReference>
<dbReference type="CDD" id="cd12291">
    <property type="entry name" value="RRM1_La"/>
    <property type="match status" value="1"/>
</dbReference>
<dbReference type="Gene3D" id="3.30.70.330">
    <property type="match status" value="1"/>
</dbReference>
<dbReference type="PROSITE" id="PS50102">
    <property type="entry name" value="RRM"/>
    <property type="match status" value="1"/>
</dbReference>
<evidence type="ECO:0000313" key="8">
    <source>
        <dbReference type="EMBL" id="AWU74430.1"/>
    </source>
</evidence>
<dbReference type="Pfam" id="PF05383">
    <property type="entry name" value="La"/>
    <property type="match status" value="1"/>
</dbReference>
<dbReference type="EMBL" id="MQVM01000010">
    <property type="protein sequence ID" value="ONH74398.1"/>
    <property type="molecule type" value="Genomic_DNA"/>
</dbReference>
<dbReference type="GO" id="GO:0005634">
    <property type="term" value="C:nucleus"/>
    <property type="evidence" value="ECO:0007669"/>
    <property type="project" value="UniProtKB-SubCell"/>
</dbReference>